<gene>
    <name evidence="3" type="ORF">GCM10009788_15270</name>
</gene>
<proteinExistence type="predicted"/>
<dbReference type="InterPro" id="IPR032466">
    <property type="entry name" value="Metal_Hydrolase"/>
</dbReference>
<dbReference type="PANTHER" id="PTHR35563:SF2">
    <property type="entry name" value="BARREL METAL-DEPENDENT HYDROLASE, PUTATIVE (AFU_ORTHOLOGUE AFUA_1G16240)-RELATED"/>
    <property type="match status" value="1"/>
</dbReference>
<protein>
    <submittedName>
        <fullName evidence="3">Amidohydrolase family protein</fullName>
    </submittedName>
</protein>
<evidence type="ECO:0000259" key="2">
    <source>
        <dbReference type="Pfam" id="PF04909"/>
    </source>
</evidence>
<accession>A0ABN2A5X4</accession>
<feature type="region of interest" description="Disordered" evidence="1">
    <location>
        <begin position="1"/>
        <end position="20"/>
    </location>
</feature>
<dbReference type="Pfam" id="PF04909">
    <property type="entry name" value="Amidohydro_2"/>
    <property type="match status" value="1"/>
</dbReference>
<organism evidence="3 4">
    <name type="scientific">Nocardioides humi</name>
    <dbReference type="NCBI Taxonomy" id="449461"/>
    <lineage>
        <taxon>Bacteria</taxon>
        <taxon>Bacillati</taxon>
        <taxon>Actinomycetota</taxon>
        <taxon>Actinomycetes</taxon>
        <taxon>Propionibacteriales</taxon>
        <taxon>Nocardioidaceae</taxon>
        <taxon>Nocardioides</taxon>
    </lineage>
</organism>
<evidence type="ECO:0000256" key="1">
    <source>
        <dbReference type="SAM" id="MobiDB-lite"/>
    </source>
</evidence>
<evidence type="ECO:0000313" key="4">
    <source>
        <dbReference type="Proteomes" id="UP001500842"/>
    </source>
</evidence>
<sequence length="296" mass="32819">MTDSTPTFPSHRREVSRPAVEVPHGAWDTAAHVYGDPARFPFASGPKPFLPDPDSTMAELMRIHATLGIERGVLVQATSYGADHGLLREALALGEGRYVGVAVLSDDVSDDTARELTAAGVVGCRINLPGWLNTPPTDEQVLRRIERIRVLGWNVALHVDATVLVERAALLRSIDDVDVCIDHLGHFSASIEEDHPAWDVLDDLLSKENWWIRLSNADRGSDESTAYLDMVPIIRRFAEMAPGRSVWGTDWPHVFYKKDRMVDDGTLLDLLAEALDPATFHDVLVEAPRRLYRSAT</sequence>
<comment type="caution">
    <text evidence="3">The sequence shown here is derived from an EMBL/GenBank/DDBJ whole genome shotgun (WGS) entry which is preliminary data.</text>
</comment>
<dbReference type="Gene3D" id="3.20.20.140">
    <property type="entry name" value="Metal-dependent hydrolases"/>
    <property type="match status" value="1"/>
</dbReference>
<evidence type="ECO:0000313" key="3">
    <source>
        <dbReference type="EMBL" id="GAA1511762.1"/>
    </source>
</evidence>
<dbReference type="InterPro" id="IPR052358">
    <property type="entry name" value="Aro_Compnd_Degr_Hydrolases"/>
</dbReference>
<dbReference type="InterPro" id="IPR006680">
    <property type="entry name" value="Amidohydro-rel"/>
</dbReference>
<keyword evidence="4" id="KW-1185">Reference proteome</keyword>
<reference evidence="3 4" key="1">
    <citation type="journal article" date="2019" name="Int. J. Syst. Evol. Microbiol.">
        <title>The Global Catalogue of Microorganisms (GCM) 10K type strain sequencing project: providing services to taxonomists for standard genome sequencing and annotation.</title>
        <authorList>
            <consortium name="The Broad Institute Genomics Platform"/>
            <consortium name="The Broad Institute Genome Sequencing Center for Infectious Disease"/>
            <person name="Wu L."/>
            <person name="Ma J."/>
        </authorList>
    </citation>
    <scope>NUCLEOTIDE SEQUENCE [LARGE SCALE GENOMIC DNA]</scope>
    <source>
        <strain evidence="3 4">JCM 14942</strain>
    </source>
</reference>
<dbReference type="RefSeq" id="WP_141005779.1">
    <property type="nucleotide sequence ID" value="NZ_BAAAOR010000012.1"/>
</dbReference>
<feature type="domain" description="Amidohydrolase-related" evidence="2">
    <location>
        <begin position="36"/>
        <end position="293"/>
    </location>
</feature>
<dbReference type="PANTHER" id="PTHR35563">
    <property type="entry name" value="BARREL METAL-DEPENDENT HYDROLASE, PUTATIVE (AFU_ORTHOLOGUE AFUA_1G16240)-RELATED"/>
    <property type="match status" value="1"/>
</dbReference>
<dbReference type="EMBL" id="BAAAOR010000012">
    <property type="protein sequence ID" value="GAA1511762.1"/>
    <property type="molecule type" value="Genomic_DNA"/>
</dbReference>
<name>A0ABN2A5X4_9ACTN</name>
<dbReference type="SUPFAM" id="SSF51556">
    <property type="entry name" value="Metallo-dependent hydrolases"/>
    <property type="match status" value="1"/>
</dbReference>
<dbReference type="Proteomes" id="UP001500842">
    <property type="component" value="Unassembled WGS sequence"/>
</dbReference>